<protein>
    <submittedName>
        <fullName evidence="1">5851_t:CDS:1</fullName>
    </submittedName>
</protein>
<keyword evidence="2" id="KW-1185">Reference proteome</keyword>
<gene>
    <name evidence="1" type="ORF">DHETER_LOCUS14134</name>
</gene>
<name>A0ACA9Q8S1_9GLOM</name>
<dbReference type="EMBL" id="CAJVPU010041899">
    <property type="protein sequence ID" value="CAG8742503.1"/>
    <property type="molecule type" value="Genomic_DNA"/>
</dbReference>
<feature type="non-terminal residue" evidence="1">
    <location>
        <position position="1"/>
    </location>
</feature>
<evidence type="ECO:0000313" key="2">
    <source>
        <dbReference type="Proteomes" id="UP000789702"/>
    </source>
</evidence>
<sequence>QYRGADPVPDSGEISGVGHYNCSKVTDGTPCVDKGYATYKVQKGRRYRFRIINTSAMTHFVFSIDKHQFEVIEIDGNNVKKTTVSYLPINIAQRYSIIVNCTQAVDNYWIRATMSKCSIPYRPGDPGTINSNSSLNYNVFGILRYEGAPNTNPNTVASNNVPTSSASNCYDMDLNSLKPYPPNPVPTKVDHTLSFAINVVLMRPSLILAAIVNGNSFSPDFTNPTIKKLKDGQDPSKFLPSDNAYGYDIPSNSVVEVVMINNENRTHPFHMHGHAFWIVCQGEPGTNNTDPSKLTRNLVDPPMRDV</sequence>
<reference evidence="1" key="1">
    <citation type="submission" date="2021-06" db="EMBL/GenBank/DDBJ databases">
        <authorList>
            <person name="Kallberg Y."/>
            <person name="Tangrot J."/>
            <person name="Rosling A."/>
        </authorList>
    </citation>
    <scope>NUCLEOTIDE SEQUENCE</scope>
    <source>
        <strain evidence="1">IL203A</strain>
    </source>
</reference>
<comment type="caution">
    <text evidence="1">The sequence shown here is derived from an EMBL/GenBank/DDBJ whole genome shotgun (WGS) entry which is preliminary data.</text>
</comment>
<accession>A0ACA9Q8S1</accession>
<feature type="non-terminal residue" evidence="1">
    <location>
        <position position="306"/>
    </location>
</feature>
<organism evidence="1 2">
    <name type="scientific">Dentiscutata heterogama</name>
    <dbReference type="NCBI Taxonomy" id="1316150"/>
    <lineage>
        <taxon>Eukaryota</taxon>
        <taxon>Fungi</taxon>
        <taxon>Fungi incertae sedis</taxon>
        <taxon>Mucoromycota</taxon>
        <taxon>Glomeromycotina</taxon>
        <taxon>Glomeromycetes</taxon>
        <taxon>Diversisporales</taxon>
        <taxon>Gigasporaceae</taxon>
        <taxon>Dentiscutata</taxon>
    </lineage>
</organism>
<proteinExistence type="predicted"/>
<evidence type="ECO:0000313" key="1">
    <source>
        <dbReference type="EMBL" id="CAG8742503.1"/>
    </source>
</evidence>
<dbReference type="Proteomes" id="UP000789702">
    <property type="component" value="Unassembled WGS sequence"/>
</dbReference>